<dbReference type="FunFam" id="1.10.10.60:FF:000449">
    <property type="entry name" value="MYB-related transcription factor"/>
    <property type="match status" value="1"/>
</dbReference>
<evidence type="ECO:0000256" key="5">
    <source>
        <dbReference type="ARBA" id="ARBA00023163"/>
    </source>
</evidence>
<dbReference type="PANTHER" id="PTHR47214:SF1">
    <property type="entry name" value="PROTEIN ROUGH SHEATH 2 HOMOLOG"/>
    <property type="match status" value="1"/>
</dbReference>
<dbReference type="EMBL" id="MN906703">
    <property type="protein sequence ID" value="QHG11456.1"/>
    <property type="molecule type" value="mRNA"/>
</dbReference>
<dbReference type="InterPro" id="IPR009057">
    <property type="entry name" value="Homeodomain-like_sf"/>
</dbReference>
<dbReference type="InterPro" id="IPR017930">
    <property type="entry name" value="Myb_dom"/>
</dbReference>
<feature type="compositionally biased region" description="Basic and acidic residues" evidence="8">
    <location>
        <begin position="254"/>
        <end position="267"/>
    </location>
</feature>
<dbReference type="GO" id="GO:0005634">
    <property type="term" value="C:nucleus"/>
    <property type="evidence" value="ECO:0007669"/>
    <property type="project" value="UniProtKB-SubCell"/>
</dbReference>
<dbReference type="GO" id="GO:0003677">
    <property type="term" value="F:DNA binding"/>
    <property type="evidence" value="ECO:0007669"/>
    <property type="project" value="UniProtKB-KW"/>
</dbReference>
<dbReference type="CDD" id="cd00167">
    <property type="entry name" value="SANT"/>
    <property type="match status" value="2"/>
</dbReference>
<dbReference type="PROSITE" id="PS51294">
    <property type="entry name" value="HTH_MYB"/>
    <property type="match status" value="2"/>
</dbReference>
<gene>
    <name evidence="11" type="ORF">KI387_005277</name>
</gene>
<evidence type="ECO:0000259" key="10">
    <source>
        <dbReference type="PROSITE" id="PS51294"/>
    </source>
</evidence>
<dbReference type="Gene3D" id="1.10.10.60">
    <property type="entry name" value="Homeodomain-like"/>
    <property type="match status" value="2"/>
</dbReference>
<keyword evidence="5" id="KW-0804">Transcription</keyword>
<dbReference type="InterPro" id="IPR001005">
    <property type="entry name" value="SANT/Myb"/>
</dbReference>
<dbReference type="Proteomes" id="UP000824469">
    <property type="component" value="Unassembled WGS sequence"/>
</dbReference>
<evidence type="ECO:0000256" key="7">
    <source>
        <dbReference type="SAM" id="Coils"/>
    </source>
</evidence>
<evidence type="ECO:0000313" key="12">
    <source>
        <dbReference type="EMBL" id="QHG11456.1"/>
    </source>
</evidence>
<evidence type="ECO:0000313" key="13">
    <source>
        <dbReference type="Proteomes" id="UP000824469"/>
    </source>
</evidence>
<feature type="domain" description="HTH myb-type" evidence="10">
    <location>
        <begin position="1"/>
        <end position="53"/>
    </location>
</feature>
<keyword evidence="6" id="KW-0539">Nucleus</keyword>
<dbReference type="Pfam" id="PF13921">
    <property type="entry name" value="Myb_DNA-bind_6"/>
    <property type="match status" value="1"/>
</dbReference>
<dbReference type="GO" id="GO:0006355">
    <property type="term" value="P:regulation of DNA-templated transcription"/>
    <property type="evidence" value="ECO:0007669"/>
    <property type="project" value="UniProtKB-ARBA"/>
</dbReference>
<name>A0A6B9QRE8_TAXCH</name>
<reference evidence="12" key="1">
    <citation type="journal article" date="2020" name="PeerJ">
        <title>The R2R3-MYB transcription factor family in Taxus chinensis: Identification, characterization, expression profiling and posttranscriptional regulation analysis.</title>
        <authorList>
            <person name="Hu X."/>
            <person name="Zhang L."/>
            <person name="Shao F."/>
            <person name="Qiu D."/>
            <person name="Wilson I.W."/>
        </authorList>
    </citation>
    <scope>NUCLEOTIDE SEQUENCE</scope>
</reference>
<sequence length="394" mass="45929">MKERERWRPEEDSLLHAYVKKYGAREWNLVSQRMNKDLDRDGKSCEERWKNYLKPGIKKGSLSEEEQRLVISLQAKYGNKWKKIAAQVPGRTAKRLGKWWEVYKEKQQKKDTEDTPMHSSNLVTEGNKYHHILETFAEKYMQNQNQYISPSPSITVAMPPPSLSLNFPTNTIPVPDFLNLPAPNPFSSMELLPDRSPWILTAKKSSVSSSYTSSEYSASPSCSSPSVTLSLSPSLNSHVAPAPKNTANEISETSARDKSSIHFDDSAPNRQAASDSVIMQQMSTLFEHYKDLEERHQSWLKHKKEASWRLKRLQDQLESEKARKRREKIEEIDSKVWALREEEKICLDRLEKDYRDQIARLHKDEEFKEARMMEMWTAQHVQLSNLFKQIVHRH</sequence>
<evidence type="ECO:0000256" key="1">
    <source>
        <dbReference type="ARBA" id="ARBA00004123"/>
    </source>
</evidence>
<dbReference type="InterPro" id="IPR052844">
    <property type="entry name" value="Leaf_Dev_Regulator"/>
</dbReference>
<dbReference type="OMA" id="CRRWPPV"/>
<protein>
    <submittedName>
        <fullName evidence="12">R2R3-MYB transcription factor 28</fullName>
    </submittedName>
</protein>
<keyword evidence="2" id="KW-0677">Repeat</keyword>
<evidence type="ECO:0000256" key="3">
    <source>
        <dbReference type="ARBA" id="ARBA00023015"/>
    </source>
</evidence>
<evidence type="ECO:0000256" key="8">
    <source>
        <dbReference type="SAM" id="MobiDB-lite"/>
    </source>
</evidence>
<dbReference type="SMART" id="SM00717">
    <property type="entry name" value="SANT"/>
    <property type="match status" value="2"/>
</dbReference>
<evidence type="ECO:0000256" key="2">
    <source>
        <dbReference type="ARBA" id="ARBA00022737"/>
    </source>
</evidence>
<evidence type="ECO:0000259" key="9">
    <source>
        <dbReference type="PROSITE" id="PS50090"/>
    </source>
</evidence>
<dbReference type="PROSITE" id="PS50090">
    <property type="entry name" value="MYB_LIKE"/>
    <property type="match status" value="2"/>
</dbReference>
<comment type="subcellular location">
    <subcellularLocation>
        <location evidence="1">Nucleus</location>
    </subcellularLocation>
</comment>
<keyword evidence="3" id="KW-0805">Transcription regulation</keyword>
<feature type="region of interest" description="Disordered" evidence="8">
    <location>
        <begin position="238"/>
        <end position="274"/>
    </location>
</feature>
<keyword evidence="7" id="KW-0175">Coiled coil</keyword>
<dbReference type="AlphaFoldDB" id="A0A6B9QRE8"/>
<evidence type="ECO:0000256" key="4">
    <source>
        <dbReference type="ARBA" id="ARBA00023125"/>
    </source>
</evidence>
<accession>A0A6B9QRE8</accession>
<evidence type="ECO:0000313" key="11">
    <source>
        <dbReference type="EMBL" id="KAH9325099.1"/>
    </source>
</evidence>
<keyword evidence="4" id="KW-0238">DNA-binding</keyword>
<dbReference type="SUPFAM" id="SSF46689">
    <property type="entry name" value="Homeodomain-like"/>
    <property type="match status" value="1"/>
</dbReference>
<feature type="domain" description="Myb-like" evidence="9">
    <location>
        <begin position="1"/>
        <end position="53"/>
    </location>
</feature>
<dbReference type="EMBL" id="JAHRHJ020000002">
    <property type="protein sequence ID" value="KAH9325099.1"/>
    <property type="molecule type" value="Genomic_DNA"/>
</dbReference>
<dbReference type="OrthoDB" id="2143914at2759"/>
<dbReference type="PANTHER" id="PTHR47214">
    <property type="entry name" value="PROTEIN ROUGH SHEATH 2 HOMOLOG"/>
    <property type="match status" value="1"/>
</dbReference>
<keyword evidence="13" id="KW-1185">Reference proteome</keyword>
<reference evidence="11 13" key="2">
    <citation type="journal article" date="2021" name="Nat. Plants">
        <title>The Taxus genome provides insights into paclitaxel biosynthesis.</title>
        <authorList>
            <person name="Xiong X."/>
            <person name="Gou J."/>
            <person name="Liao Q."/>
            <person name="Li Y."/>
            <person name="Zhou Q."/>
            <person name="Bi G."/>
            <person name="Li C."/>
            <person name="Du R."/>
            <person name="Wang X."/>
            <person name="Sun T."/>
            <person name="Guo L."/>
            <person name="Liang H."/>
            <person name="Lu P."/>
            <person name="Wu Y."/>
            <person name="Zhang Z."/>
            <person name="Ro D.K."/>
            <person name="Shang Y."/>
            <person name="Huang S."/>
            <person name="Yan J."/>
        </authorList>
    </citation>
    <scope>NUCLEOTIDE SEQUENCE [LARGE SCALE GENOMIC DNA]</scope>
    <source>
        <strain evidence="11">Ta-2019</strain>
    </source>
</reference>
<feature type="coiled-coil region" evidence="7">
    <location>
        <begin position="303"/>
        <end position="330"/>
    </location>
</feature>
<feature type="domain" description="HTH myb-type" evidence="10">
    <location>
        <begin position="54"/>
        <end position="108"/>
    </location>
</feature>
<evidence type="ECO:0000256" key="6">
    <source>
        <dbReference type="ARBA" id="ARBA00023242"/>
    </source>
</evidence>
<feature type="domain" description="Myb-like" evidence="9">
    <location>
        <begin position="54"/>
        <end position="104"/>
    </location>
</feature>
<organism evidence="12">
    <name type="scientific">Taxus chinensis</name>
    <name type="common">Chinese yew</name>
    <name type="synonym">Taxus wallichiana var. chinensis</name>
    <dbReference type="NCBI Taxonomy" id="29808"/>
    <lineage>
        <taxon>Eukaryota</taxon>
        <taxon>Viridiplantae</taxon>
        <taxon>Streptophyta</taxon>
        <taxon>Embryophyta</taxon>
        <taxon>Tracheophyta</taxon>
        <taxon>Spermatophyta</taxon>
        <taxon>Pinopsida</taxon>
        <taxon>Pinidae</taxon>
        <taxon>Conifers II</taxon>
        <taxon>Cupressales</taxon>
        <taxon>Taxaceae</taxon>
        <taxon>Taxus</taxon>
    </lineage>
</organism>
<proteinExistence type="evidence at transcript level"/>